<protein>
    <submittedName>
        <fullName evidence="1">Uncharacterized protein</fullName>
    </submittedName>
</protein>
<dbReference type="RefSeq" id="WP_033434924.1">
    <property type="nucleotide sequence ID" value="NZ_CP034550.1"/>
</dbReference>
<proteinExistence type="predicted"/>
<dbReference type="EMBL" id="CP034550">
    <property type="protein sequence ID" value="QFZ20455.1"/>
    <property type="molecule type" value="Genomic_DNA"/>
</dbReference>
<organism evidence="1 2">
    <name type="scientific">Saccharothrix syringae</name>
    <name type="common">Nocardiopsis syringae</name>
    <dbReference type="NCBI Taxonomy" id="103733"/>
    <lineage>
        <taxon>Bacteria</taxon>
        <taxon>Bacillati</taxon>
        <taxon>Actinomycetota</taxon>
        <taxon>Actinomycetes</taxon>
        <taxon>Pseudonocardiales</taxon>
        <taxon>Pseudonocardiaceae</taxon>
        <taxon>Saccharothrix</taxon>
    </lineage>
</organism>
<dbReference type="OrthoDB" id="3540001at2"/>
<evidence type="ECO:0000313" key="2">
    <source>
        <dbReference type="Proteomes" id="UP000325787"/>
    </source>
</evidence>
<dbReference type="AlphaFoldDB" id="A0A5Q0H3G5"/>
<gene>
    <name evidence="1" type="ORF">EKG83_26280</name>
</gene>
<accession>A0A5Q0H3G5</accession>
<dbReference type="KEGG" id="ssyi:EKG83_26280"/>
<evidence type="ECO:0000313" key="1">
    <source>
        <dbReference type="EMBL" id="QFZ20455.1"/>
    </source>
</evidence>
<name>A0A5Q0H3G5_SACSY</name>
<sequence length="90" mass="9753">MAVDATSPYRQAGQVLAISVGEILETDDTARGAEPSLDRLKLDMLMAIYNELRHGHDQAAAQAAAVVEQTKALRELAGEVDRLARHLGDR</sequence>
<keyword evidence="2" id="KW-1185">Reference proteome</keyword>
<dbReference type="Proteomes" id="UP000325787">
    <property type="component" value="Chromosome"/>
</dbReference>
<reference evidence="2" key="1">
    <citation type="journal article" date="2021" name="Curr. Microbiol.">
        <title>Complete genome of nocamycin-producing strain Saccharothrix syringae NRRL B-16468 reveals the biosynthetic potential for secondary metabolites.</title>
        <authorList>
            <person name="Mo X."/>
            <person name="Yang S."/>
        </authorList>
    </citation>
    <scope>NUCLEOTIDE SEQUENCE [LARGE SCALE GENOMIC DNA]</scope>
    <source>
        <strain evidence="2">ATCC 51364 / DSM 43886 / JCM 6844 / KCTC 9398 / NBRC 14523 / NRRL B-16468 / INA 2240</strain>
    </source>
</reference>